<proteinExistence type="predicted"/>
<evidence type="ECO:0000313" key="3">
    <source>
        <dbReference type="Proteomes" id="UP000286045"/>
    </source>
</evidence>
<evidence type="ECO:0000256" key="1">
    <source>
        <dbReference type="SAM" id="SignalP"/>
    </source>
</evidence>
<dbReference type="Proteomes" id="UP000286045">
    <property type="component" value="Unassembled WGS sequence"/>
</dbReference>
<evidence type="ECO:0000313" key="2">
    <source>
        <dbReference type="EMBL" id="RWA03596.1"/>
    </source>
</evidence>
<feature type="chain" id="PRO_5019382759" evidence="1">
    <location>
        <begin position="21"/>
        <end position="202"/>
    </location>
</feature>
<comment type="caution">
    <text evidence="2">The sequence shown here is derived from an EMBL/GenBank/DDBJ whole genome shotgun (WGS) entry which is preliminary data.</text>
</comment>
<keyword evidence="1" id="KW-0732">Signal</keyword>
<keyword evidence="3" id="KW-1185">Reference proteome</keyword>
<dbReference type="STRING" id="363999.A0A439CN85"/>
<gene>
    <name evidence="2" type="ORF">EKO27_g11508</name>
</gene>
<reference evidence="2 3" key="1">
    <citation type="submission" date="2018-12" db="EMBL/GenBank/DDBJ databases">
        <title>Draft genome sequence of Xylaria grammica IHI A82.</title>
        <authorList>
            <person name="Buettner E."/>
            <person name="Kellner H."/>
        </authorList>
    </citation>
    <scope>NUCLEOTIDE SEQUENCE [LARGE SCALE GENOMIC DNA]</scope>
    <source>
        <strain evidence="2 3">IHI A82</strain>
    </source>
</reference>
<feature type="signal peptide" evidence="1">
    <location>
        <begin position="1"/>
        <end position="20"/>
    </location>
</feature>
<protein>
    <submittedName>
        <fullName evidence="2">Uncharacterized protein</fullName>
    </submittedName>
</protein>
<dbReference type="AlphaFoldDB" id="A0A439CN85"/>
<dbReference type="EMBL" id="RYZI01000744">
    <property type="protein sequence ID" value="RWA03596.1"/>
    <property type="molecule type" value="Genomic_DNA"/>
</dbReference>
<name>A0A439CN85_9PEZI</name>
<accession>A0A439CN85</accession>
<organism evidence="2 3">
    <name type="scientific">Xylaria grammica</name>
    <dbReference type="NCBI Taxonomy" id="363999"/>
    <lineage>
        <taxon>Eukaryota</taxon>
        <taxon>Fungi</taxon>
        <taxon>Dikarya</taxon>
        <taxon>Ascomycota</taxon>
        <taxon>Pezizomycotina</taxon>
        <taxon>Sordariomycetes</taxon>
        <taxon>Xylariomycetidae</taxon>
        <taxon>Xylariales</taxon>
        <taxon>Xylariaceae</taxon>
        <taxon>Xylaria</taxon>
    </lineage>
</organism>
<sequence length="202" mass="21664">MLPQLPTFLLGLGMAATATAVELHQDGPFALRIKGQASNSSIDGYLHTVDVGPILVQKPIQYEPLSSPPVGNASYEFYFNYTGSSQSEGAEVGFFLTDPTVESAADSGFYGRAMSLQFSAASNVAFALVGAGAATPTGFSSDNKTFVNLYFDDSTFVPQEPPRLDQSFDFCKLLFGKALGVVMQYDGHFRPRYECSAATASY</sequence>